<dbReference type="InterPro" id="IPR050708">
    <property type="entry name" value="T6SS_VgrG/RHS"/>
</dbReference>
<evidence type="ECO:0000313" key="2">
    <source>
        <dbReference type="EMBL" id="MCV9387433.1"/>
    </source>
</evidence>
<dbReference type="NCBIfam" id="TIGR03696">
    <property type="entry name" value="Rhs_assc_core"/>
    <property type="match status" value="1"/>
</dbReference>
<feature type="coiled-coil region" evidence="1">
    <location>
        <begin position="288"/>
        <end position="315"/>
    </location>
</feature>
<dbReference type="Gene3D" id="2.180.10.10">
    <property type="entry name" value="RHS repeat-associated core"/>
    <property type="match status" value="1"/>
</dbReference>
<evidence type="ECO:0000313" key="3">
    <source>
        <dbReference type="Proteomes" id="UP001300692"/>
    </source>
</evidence>
<dbReference type="Proteomes" id="UP001300692">
    <property type="component" value="Unassembled WGS sequence"/>
</dbReference>
<evidence type="ECO:0000256" key="1">
    <source>
        <dbReference type="SAM" id="Coils"/>
    </source>
</evidence>
<protein>
    <submittedName>
        <fullName evidence="2">RHS repeat-associated core domain-containing protein</fullName>
    </submittedName>
</protein>
<name>A0ABT3CW17_9BACT</name>
<proteinExistence type="predicted"/>
<sequence length="322" mass="36795">MGCRKLTYYHEEGIEKSPLRINSCLEEKNDSQIFYVDYSPFGMTFGHPNIDGDNKYLYNGKEVQQETDWYDYGARMYTPALGRWNNVDPLAEKYMDWSSYVYAINNPVRFIDPDGMRVSVEKQGDQEMVKNTVSENEAQYVKFKRNGEIRRGAMRRGIRKMNGDVSENFKDLNALVQSKDNYAIVTSNDVGEFHNSKYEDARVFTGAENAFGGIIEINGEFVTGKAGMFKASEGTKTKPHLIMVNGGLSKDNQSVTTSHEAYGHGYFFHKSGGDSDVYGHDYVKQFSVETGEDERIDLNKELAEHIEKVEKLTIKFIQDRNK</sequence>
<dbReference type="InterPro" id="IPR022385">
    <property type="entry name" value="Rhs_assc_core"/>
</dbReference>
<dbReference type="EMBL" id="JAOYOD010000001">
    <property type="protein sequence ID" value="MCV9387433.1"/>
    <property type="molecule type" value="Genomic_DNA"/>
</dbReference>
<comment type="caution">
    <text evidence="2">The sequence shown here is derived from an EMBL/GenBank/DDBJ whole genome shotgun (WGS) entry which is preliminary data.</text>
</comment>
<organism evidence="2 3">
    <name type="scientific">Reichenbachiella ulvae</name>
    <dbReference type="NCBI Taxonomy" id="2980104"/>
    <lineage>
        <taxon>Bacteria</taxon>
        <taxon>Pseudomonadati</taxon>
        <taxon>Bacteroidota</taxon>
        <taxon>Cytophagia</taxon>
        <taxon>Cytophagales</taxon>
        <taxon>Reichenbachiellaceae</taxon>
        <taxon>Reichenbachiella</taxon>
    </lineage>
</organism>
<dbReference type="PANTHER" id="PTHR32305:SF15">
    <property type="entry name" value="PROTEIN RHSA-RELATED"/>
    <property type="match status" value="1"/>
</dbReference>
<keyword evidence="1" id="KW-0175">Coiled coil</keyword>
<keyword evidence="3" id="KW-1185">Reference proteome</keyword>
<dbReference type="PANTHER" id="PTHR32305">
    <property type="match status" value="1"/>
</dbReference>
<gene>
    <name evidence="2" type="ORF">N7U62_12205</name>
</gene>
<accession>A0ABT3CW17</accession>
<dbReference type="RefSeq" id="WP_264138255.1">
    <property type="nucleotide sequence ID" value="NZ_JAOYOD010000001.1"/>
</dbReference>
<reference evidence="2 3" key="1">
    <citation type="submission" date="2022-10" db="EMBL/GenBank/DDBJ databases">
        <title>Comparative genomics and taxonomic characterization of three novel marine species of genus Reichenbachiella exhibiting antioxidant and polysaccharide degradation activities.</title>
        <authorList>
            <person name="Muhammad N."/>
            <person name="Lee Y.-J."/>
            <person name="Ko J."/>
            <person name="Kim S.-G."/>
        </authorList>
    </citation>
    <scope>NUCLEOTIDE SEQUENCE [LARGE SCALE GENOMIC DNA]</scope>
    <source>
        <strain evidence="2 3">ABR2-5</strain>
    </source>
</reference>